<reference evidence="2 3" key="1">
    <citation type="submission" date="2016-03" db="EMBL/GenBank/DDBJ databases">
        <title>Draft genome sequence of Acetobacter malorum CECT 7742, a strain isolated from strawberry vinegar.</title>
        <authorList>
            <person name="Sainz F."/>
            <person name="Mas A."/>
            <person name="Torija M.J."/>
        </authorList>
    </citation>
    <scope>NUCLEOTIDE SEQUENCE [LARGE SCALE GENOMIC DNA]</scope>
    <source>
        <strain evidence="2 3">CECT 7742</strain>
    </source>
</reference>
<name>A0A177G446_9PROT</name>
<gene>
    <name evidence="2" type="ORF">Amal_03706</name>
</gene>
<organism evidence="2 3">
    <name type="scientific">Acetobacter malorum</name>
    <dbReference type="NCBI Taxonomy" id="178901"/>
    <lineage>
        <taxon>Bacteria</taxon>
        <taxon>Pseudomonadati</taxon>
        <taxon>Pseudomonadota</taxon>
        <taxon>Alphaproteobacteria</taxon>
        <taxon>Acetobacterales</taxon>
        <taxon>Acetobacteraceae</taxon>
        <taxon>Acetobacter</taxon>
    </lineage>
</organism>
<dbReference type="AlphaFoldDB" id="A0A177G446"/>
<comment type="caution">
    <text evidence="2">The sequence shown here is derived from an EMBL/GenBank/DDBJ whole genome shotgun (WGS) entry which is preliminary data.</text>
</comment>
<protein>
    <submittedName>
        <fullName evidence="2">Uncharacterized protein</fullName>
    </submittedName>
</protein>
<feature type="compositionally biased region" description="Basic and acidic residues" evidence="1">
    <location>
        <begin position="68"/>
        <end position="77"/>
    </location>
</feature>
<evidence type="ECO:0000313" key="3">
    <source>
        <dbReference type="Proteomes" id="UP000077349"/>
    </source>
</evidence>
<evidence type="ECO:0000256" key="1">
    <source>
        <dbReference type="SAM" id="MobiDB-lite"/>
    </source>
</evidence>
<dbReference type="Proteomes" id="UP000077349">
    <property type="component" value="Unassembled WGS sequence"/>
</dbReference>
<evidence type="ECO:0000313" key="2">
    <source>
        <dbReference type="EMBL" id="OAG75120.1"/>
    </source>
</evidence>
<feature type="region of interest" description="Disordered" evidence="1">
    <location>
        <begin position="56"/>
        <end position="77"/>
    </location>
</feature>
<accession>A0A177G446</accession>
<proteinExistence type="predicted"/>
<dbReference type="EMBL" id="LVHD01000127">
    <property type="protein sequence ID" value="OAG75120.1"/>
    <property type="molecule type" value="Genomic_DNA"/>
</dbReference>
<sequence length="77" mass="8384">MACQTLEQVSFSRVNIKVAQLDLRLRPGQGAHAVKGGGILVCVNKIQKFFPGRCCHSPERNAGSGSRFESDPATKRK</sequence>